<evidence type="ECO:0000313" key="8">
    <source>
        <dbReference type="Proteomes" id="UP000609879"/>
    </source>
</evidence>
<dbReference type="InterPro" id="IPR004099">
    <property type="entry name" value="Pyr_nucl-diS_OxRdtase_dimer"/>
</dbReference>
<evidence type="ECO:0000256" key="2">
    <source>
        <dbReference type="ARBA" id="ARBA00007532"/>
    </source>
</evidence>
<feature type="domain" description="FAD/NAD(P)-binding" evidence="6">
    <location>
        <begin position="8"/>
        <end position="317"/>
    </location>
</feature>
<dbReference type="InterPro" id="IPR016156">
    <property type="entry name" value="FAD/NAD-linked_Rdtase_dimer_sf"/>
</dbReference>
<dbReference type="InterPro" id="IPR001100">
    <property type="entry name" value="Pyr_nuc-diS_OxRdtase"/>
</dbReference>
<dbReference type="SUPFAM" id="SSF51905">
    <property type="entry name" value="FAD/NAD(P)-binding domain"/>
    <property type="match status" value="1"/>
</dbReference>
<dbReference type="InterPro" id="IPR036188">
    <property type="entry name" value="FAD/NAD-bd_sf"/>
</dbReference>
<dbReference type="PANTHER" id="PTHR43014">
    <property type="entry name" value="MERCURIC REDUCTASE"/>
    <property type="match status" value="1"/>
</dbReference>
<proteinExistence type="inferred from homology"/>
<dbReference type="Pfam" id="PF02852">
    <property type="entry name" value="Pyr_redox_dim"/>
    <property type="match status" value="1"/>
</dbReference>
<dbReference type="InterPro" id="IPR023753">
    <property type="entry name" value="FAD/NAD-binding_dom"/>
</dbReference>
<evidence type="ECO:0000256" key="3">
    <source>
        <dbReference type="ARBA" id="ARBA00022630"/>
    </source>
</evidence>
<evidence type="ECO:0000256" key="1">
    <source>
        <dbReference type="ARBA" id="ARBA00001974"/>
    </source>
</evidence>
<dbReference type="Gene3D" id="3.50.50.60">
    <property type="entry name" value="FAD/NAD(P)-binding domain"/>
    <property type="match status" value="2"/>
</dbReference>
<dbReference type="PRINTS" id="PR00411">
    <property type="entry name" value="PNDRDTASEI"/>
</dbReference>
<comment type="similarity">
    <text evidence="2">Belongs to the class-I pyridine nucleotide-disulfide oxidoreductase family.</text>
</comment>
<dbReference type="PANTHER" id="PTHR43014:SF2">
    <property type="entry name" value="MERCURIC REDUCTASE"/>
    <property type="match status" value="1"/>
</dbReference>
<dbReference type="EMBL" id="BOMI01000149">
    <property type="protein sequence ID" value="GID78747.1"/>
    <property type="molecule type" value="Genomic_DNA"/>
</dbReference>
<dbReference type="Pfam" id="PF07992">
    <property type="entry name" value="Pyr_redox_2"/>
    <property type="match status" value="1"/>
</dbReference>
<keyword evidence="4" id="KW-0274">FAD</keyword>
<dbReference type="PRINTS" id="PR00368">
    <property type="entry name" value="FADPNR"/>
</dbReference>
<dbReference type="RefSeq" id="WP_203773984.1">
    <property type="nucleotide sequence ID" value="NZ_BAAABO010000015.1"/>
</dbReference>
<evidence type="ECO:0000256" key="4">
    <source>
        <dbReference type="ARBA" id="ARBA00022827"/>
    </source>
</evidence>
<dbReference type="Proteomes" id="UP000609879">
    <property type="component" value="Unassembled WGS sequence"/>
</dbReference>
<dbReference type="Gene3D" id="3.30.390.30">
    <property type="match status" value="1"/>
</dbReference>
<protein>
    <submittedName>
        <fullName evidence="7">Pyridine nucleotide-disulfide oxidoreductase</fullName>
    </submittedName>
</protein>
<accession>A0ABQ3YFI9</accession>
<reference evidence="7 8" key="1">
    <citation type="submission" date="2021-01" db="EMBL/GenBank/DDBJ databases">
        <title>Whole genome shotgun sequence of Actinoplanes deccanensis NBRC 13994.</title>
        <authorList>
            <person name="Komaki H."/>
            <person name="Tamura T."/>
        </authorList>
    </citation>
    <scope>NUCLEOTIDE SEQUENCE [LARGE SCALE GENOMIC DNA]</scope>
    <source>
        <strain evidence="7 8">NBRC 13994</strain>
    </source>
</reference>
<name>A0ABQ3YFI9_9ACTN</name>
<comment type="caution">
    <text evidence="7">The sequence shown here is derived from an EMBL/GenBank/DDBJ whole genome shotgun (WGS) entry which is preliminary data.</text>
</comment>
<organism evidence="7 8">
    <name type="scientific">Paractinoplanes deccanensis</name>
    <dbReference type="NCBI Taxonomy" id="113561"/>
    <lineage>
        <taxon>Bacteria</taxon>
        <taxon>Bacillati</taxon>
        <taxon>Actinomycetota</taxon>
        <taxon>Actinomycetes</taxon>
        <taxon>Micromonosporales</taxon>
        <taxon>Micromonosporaceae</taxon>
        <taxon>Paractinoplanes</taxon>
    </lineage>
</organism>
<keyword evidence="3" id="KW-0285">Flavoprotein</keyword>
<sequence>MGEIQQVDVVVMGLGVGGEEAAGRLAAAGLNVVGVENTLVGGECPYWGCVPTKMMVRAGSAIAEARRIPGLAGAATVTSDWEPVAKRIREAATDDWNDKVAVDRFVGKGGHFVRGTARAVGPGRVQVGDDVYEATRGVVIATGTAAVVPPIDGLAGTPFWTNREAVEAEVLPATLLVLGGGAIGVELAQVLARFGVQVTIIEGSGRLLAMEEPESSEVAAQVLAADGVTIRTGVHATKVSYDEGFTVTLDDGSTLTGEKLLVATGRAARLSDLEALGIDTSTRFVKTDEWMRAGDKVWAVGDVTGNGNFTHMAMYEADIAVRDILGQGGPAADYRARPRVTFIDPEIGAVGLTEKQARDAGLDVRVGHVPLSSTSRGFIHGPGNEGFIKLIAADGVIVGATTAGPAGGEMIGALSVAVHARVPVSTLRSTIWAYPTFHRGIGSALEGLL</sequence>
<evidence type="ECO:0000313" key="7">
    <source>
        <dbReference type="EMBL" id="GID78747.1"/>
    </source>
</evidence>
<feature type="domain" description="Pyridine nucleotide-disulphide oxidoreductase dimerisation" evidence="5">
    <location>
        <begin position="338"/>
        <end position="441"/>
    </location>
</feature>
<comment type="cofactor">
    <cofactor evidence="1">
        <name>FAD</name>
        <dbReference type="ChEBI" id="CHEBI:57692"/>
    </cofactor>
</comment>
<keyword evidence="8" id="KW-1185">Reference proteome</keyword>
<gene>
    <name evidence="7" type="ORF">Ade02nite_73880</name>
</gene>
<dbReference type="SUPFAM" id="SSF55424">
    <property type="entry name" value="FAD/NAD-linked reductases, dimerisation (C-terminal) domain"/>
    <property type="match status" value="1"/>
</dbReference>
<evidence type="ECO:0000259" key="5">
    <source>
        <dbReference type="Pfam" id="PF02852"/>
    </source>
</evidence>
<dbReference type="PIRSF" id="PIRSF000350">
    <property type="entry name" value="Mercury_reductase_MerA"/>
    <property type="match status" value="1"/>
</dbReference>
<evidence type="ECO:0000259" key="6">
    <source>
        <dbReference type="Pfam" id="PF07992"/>
    </source>
</evidence>